<comment type="similarity">
    <text evidence="1">Belongs to the carbohydrate kinase PfkB family.</text>
</comment>
<dbReference type="InterPro" id="IPR011611">
    <property type="entry name" value="PfkB_dom"/>
</dbReference>
<dbReference type="SUPFAM" id="SSF53613">
    <property type="entry name" value="Ribokinase-like"/>
    <property type="match status" value="1"/>
</dbReference>
<keyword evidence="8" id="KW-1185">Reference proteome</keyword>
<dbReference type="RefSeq" id="WP_179920148.1">
    <property type="nucleotide sequence ID" value="NZ_CP058909.1"/>
</dbReference>
<keyword evidence="3" id="KW-0547">Nucleotide-binding</keyword>
<dbReference type="InterPro" id="IPR050306">
    <property type="entry name" value="PfkB_Carbo_kinase"/>
</dbReference>
<dbReference type="OrthoDB" id="124714at2157"/>
<dbReference type="PANTHER" id="PTHR43085:SF1">
    <property type="entry name" value="PSEUDOURIDINE KINASE-RELATED"/>
    <property type="match status" value="1"/>
</dbReference>
<keyword evidence="4 7" id="KW-0418">Kinase</keyword>
<feature type="domain" description="Carbohydrate kinase PfkB" evidence="6">
    <location>
        <begin position="1"/>
        <end position="307"/>
    </location>
</feature>
<dbReference type="PROSITE" id="PS00584">
    <property type="entry name" value="PFKB_KINASES_2"/>
    <property type="match status" value="1"/>
</dbReference>
<proteinExistence type="inferred from homology"/>
<dbReference type="Pfam" id="PF00294">
    <property type="entry name" value="PfkB"/>
    <property type="match status" value="1"/>
</dbReference>
<keyword evidence="5" id="KW-0067">ATP-binding</keyword>
<evidence type="ECO:0000256" key="3">
    <source>
        <dbReference type="ARBA" id="ARBA00022741"/>
    </source>
</evidence>
<dbReference type="KEGG" id="hpel:HZS54_01160"/>
<dbReference type="PANTHER" id="PTHR43085">
    <property type="entry name" value="HEXOKINASE FAMILY MEMBER"/>
    <property type="match status" value="1"/>
</dbReference>
<evidence type="ECO:0000313" key="7">
    <source>
        <dbReference type="EMBL" id="QLH80317.1"/>
    </source>
</evidence>
<evidence type="ECO:0000256" key="5">
    <source>
        <dbReference type="ARBA" id="ARBA00022840"/>
    </source>
</evidence>
<dbReference type="GO" id="GO:0016301">
    <property type="term" value="F:kinase activity"/>
    <property type="evidence" value="ECO:0007669"/>
    <property type="project" value="UniProtKB-KW"/>
</dbReference>
<dbReference type="CDD" id="cd01167">
    <property type="entry name" value="bac_FRK"/>
    <property type="match status" value="1"/>
</dbReference>
<evidence type="ECO:0000259" key="6">
    <source>
        <dbReference type="Pfam" id="PF00294"/>
    </source>
</evidence>
<sequence length="313" mass="32421">MPDVLVAGETLVDFLPGTATPLAATEEFARRPGGAPANVAVRLAQLDRPAWFWTRVGSDPFGDFLVETLADRGVPDRFVERDPSAKTTLAFVSGDPASGPRFTFYRDGTADTRLELGRVPDDALDAVDWVVVGSVPLASDPSRGAIRDLVDRANARDCTVVFDLNARPELWGDADFAGEVDRILPAVDAVKASPEDLGPAGIEGDTGDIDAVAPQLHERGPHTVFLTLGEDGAAARAATDAPWGPAEASHGGYAVDAVDSTGAGDAFTAGVVDALAGGERDLRAVLERGNAVAAAATTRAGGMAELPNPDSVV</sequence>
<dbReference type="Gene3D" id="3.40.1190.20">
    <property type="match status" value="1"/>
</dbReference>
<dbReference type="Proteomes" id="UP000509346">
    <property type="component" value="Chromosome"/>
</dbReference>
<dbReference type="GeneID" id="56081155"/>
<name>A0A7D5P470_9EURY</name>
<evidence type="ECO:0000256" key="2">
    <source>
        <dbReference type="ARBA" id="ARBA00022679"/>
    </source>
</evidence>
<dbReference type="GO" id="GO:0005524">
    <property type="term" value="F:ATP binding"/>
    <property type="evidence" value="ECO:0007669"/>
    <property type="project" value="UniProtKB-KW"/>
</dbReference>
<evidence type="ECO:0000256" key="1">
    <source>
        <dbReference type="ARBA" id="ARBA00010688"/>
    </source>
</evidence>
<organism evidence="7 8">
    <name type="scientific">Halosimplex pelagicum</name>
    <dbReference type="NCBI Taxonomy" id="869886"/>
    <lineage>
        <taxon>Archaea</taxon>
        <taxon>Methanobacteriati</taxon>
        <taxon>Methanobacteriota</taxon>
        <taxon>Stenosarchaea group</taxon>
        <taxon>Halobacteria</taxon>
        <taxon>Halobacteriales</taxon>
        <taxon>Haloarculaceae</taxon>
        <taxon>Halosimplex</taxon>
    </lineage>
</organism>
<gene>
    <name evidence="7" type="ORF">HZS54_01160</name>
</gene>
<dbReference type="InterPro" id="IPR002173">
    <property type="entry name" value="Carboh/pur_kinase_PfkB_CS"/>
</dbReference>
<dbReference type="InterPro" id="IPR029056">
    <property type="entry name" value="Ribokinase-like"/>
</dbReference>
<evidence type="ECO:0000313" key="8">
    <source>
        <dbReference type="Proteomes" id="UP000509346"/>
    </source>
</evidence>
<dbReference type="AlphaFoldDB" id="A0A7D5P470"/>
<accession>A0A7D5P470</accession>
<evidence type="ECO:0000256" key="4">
    <source>
        <dbReference type="ARBA" id="ARBA00022777"/>
    </source>
</evidence>
<protein>
    <submittedName>
        <fullName evidence="7">Carbohydrate kinase</fullName>
    </submittedName>
</protein>
<dbReference type="EMBL" id="CP058909">
    <property type="protein sequence ID" value="QLH80317.1"/>
    <property type="molecule type" value="Genomic_DNA"/>
</dbReference>
<keyword evidence="2" id="KW-0808">Transferase</keyword>
<reference evidence="7 8" key="1">
    <citation type="submission" date="2020-07" db="EMBL/GenBank/DDBJ databases">
        <title>Halosimplex litoreum sp. nov. and Halosimplex rubrum sp. nov., isolated from different salt environments.</title>
        <authorList>
            <person name="Cui H."/>
        </authorList>
    </citation>
    <scope>NUCLEOTIDE SEQUENCE [LARGE SCALE GENOMIC DNA]</scope>
    <source>
        <strain evidence="7 8">R2</strain>
    </source>
</reference>